<dbReference type="InterPro" id="IPR009091">
    <property type="entry name" value="RCC1/BLIP-II"/>
</dbReference>
<organism evidence="3 4">
    <name type="scientific">Lepeophtheirus salmonis</name>
    <name type="common">Salmon louse</name>
    <name type="synonym">Caligus salmonis</name>
    <dbReference type="NCBI Taxonomy" id="72036"/>
    <lineage>
        <taxon>Eukaryota</taxon>
        <taxon>Metazoa</taxon>
        <taxon>Ecdysozoa</taxon>
        <taxon>Arthropoda</taxon>
        <taxon>Crustacea</taxon>
        <taxon>Multicrustacea</taxon>
        <taxon>Hexanauplia</taxon>
        <taxon>Copepoda</taxon>
        <taxon>Siphonostomatoida</taxon>
        <taxon>Caligidae</taxon>
        <taxon>Lepeophtheirus</taxon>
    </lineage>
</organism>
<dbReference type="Proteomes" id="UP000675881">
    <property type="component" value="Chromosome 8"/>
</dbReference>
<dbReference type="EMBL" id="HG994587">
    <property type="protein sequence ID" value="CAF3014040.1"/>
    <property type="molecule type" value="Genomic_DNA"/>
</dbReference>
<feature type="domain" description="RCC1-like" evidence="2">
    <location>
        <begin position="74"/>
        <end position="369"/>
    </location>
</feature>
<evidence type="ECO:0000256" key="1">
    <source>
        <dbReference type="ARBA" id="ARBA00022737"/>
    </source>
</evidence>
<accession>A0A7R8HCP1</accession>
<dbReference type="Gene3D" id="2.130.10.30">
    <property type="entry name" value="Regulator of chromosome condensation 1/beta-lactamase-inhibitor protein II"/>
    <property type="match status" value="2"/>
</dbReference>
<dbReference type="PANTHER" id="PTHR46207:SF1">
    <property type="entry name" value="PROTEIN RCC2"/>
    <property type="match status" value="1"/>
</dbReference>
<dbReference type="AlphaFoldDB" id="A0A7R8HCP1"/>
<dbReference type="PRINTS" id="PR00633">
    <property type="entry name" value="RCCNDNSATION"/>
</dbReference>
<evidence type="ECO:0000259" key="2">
    <source>
        <dbReference type="Pfam" id="PF25390"/>
    </source>
</evidence>
<keyword evidence="4" id="KW-1185">Reference proteome</keyword>
<reference evidence="3" key="1">
    <citation type="submission" date="2021-02" db="EMBL/GenBank/DDBJ databases">
        <authorList>
            <person name="Bekaert M."/>
        </authorList>
    </citation>
    <scope>NUCLEOTIDE SEQUENCE</scope>
    <source>
        <strain evidence="3">IoA-00</strain>
    </source>
</reference>
<evidence type="ECO:0000313" key="3">
    <source>
        <dbReference type="EMBL" id="CAF3014040.1"/>
    </source>
</evidence>
<dbReference type="PROSITE" id="PS00626">
    <property type="entry name" value="RCC1_2"/>
    <property type="match status" value="2"/>
</dbReference>
<dbReference type="OrthoDB" id="297375at2759"/>
<dbReference type="InterPro" id="IPR000408">
    <property type="entry name" value="Reg_chr_condens"/>
</dbReference>
<protein>
    <submittedName>
        <fullName evidence="3">Protein RCC2 homolog,Protein RCC2</fullName>
    </submittedName>
</protein>
<keyword evidence="1" id="KW-0677">Repeat</keyword>
<evidence type="ECO:0000313" key="4">
    <source>
        <dbReference type="Proteomes" id="UP000675881"/>
    </source>
</evidence>
<dbReference type="Pfam" id="PF25390">
    <property type="entry name" value="WD40_RLD"/>
    <property type="match status" value="1"/>
</dbReference>
<proteinExistence type="predicted"/>
<sequence>MDFGEAGILLFTGATDFEFVGRKAANLSKSEDTVWEPMRLAALAHIPVRFVSSSPCSAHMFAITDEGKDWMSFNIVMVATGKNHSLFLTDDGKIYACGENKSGQCGTSGAQQITEPKMIVYDGPPAKKVASGADFSVLLDVNGNLWTWGHPEHGQLGNNTDGSYLETAGKVSFNYISAPTKITTYIEKDPKSKKISPVIGVHIKDVSCGNNHSVAIDERNRAFSWGFGGYGRLGHSETGNELAPRLIKFLDGPRRGVSNVTCGGQFNLASSEIAGTTYMWGQYHTSKEANMYPKNIPDLSGWNVRSIACNGKGWMIAADNSVIGVGPSPCFGEMGLGERKKSSAFPVEIKTLDSLYVIKTGMGISHSLFIVRNNSEDSKKAIEEFDILDQSDMDN</sequence>
<dbReference type="InterPro" id="IPR058923">
    <property type="entry name" value="RCC1-like_dom"/>
</dbReference>
<dbReference type="GO" id="GO:0016020">
    <property type="term" value="C:membrane"/>
    <property type="evidence" value="ECO:0007669"/>
    <property type="project" value="TreeGrafter"/>
</dbReference>
<gene>
    <name evidence="3" type="ORF">LSAA_13813</name>
</gene>
<name>A0A7R8HCP1_LEPSM</name>
<dbReference type="PROSITE" id="PS50012">
    <property type="entry name" value="RCC1_3"/>
    <property type="match status" value="4"/>
</dbReference>
<dbReference type="SUPFAM" id="SSF50985">
    <property type="entry name" value="RCC1/BLIP-II"/>
    <property type="match status" value="1"/>
</dbReference>
<dbReference type="PANTHER" id="PTHR46207">
    <property type="entry name" value="PROTEIN RCC2"/>
    <property type="match status" value="1"/>
</dbReference>
<dbReference type="InterPro" id="IPR028641">
    <property type="entry name" value="RCC2"/>
</dbReference>
<dbReference type="GO" id="GO:0031267">
    <property type="term" value="F:small GTPase binding"/>
    <property type="evidence" value="ECO:0007669"/>
    <property type="project" value="TreeGrafter"/>
</dbReference>